<proteinExistence type="predicted"/>
<evidence type="ECO:0000313" key="4">
    <source>
        <dbReference type="Proteomes" id="UP000627781"/>
    </source>
</evidence>
<dbReference type="CDD" id="cd02511">
    <property type="entry name" value="Beta4Glucosyltransferase"/>
    <property type="match status" value="1"/>
</dbReference>
<dbReference type="Gene3D" id="1.25.40.10">
    <property type="entry name" value="Tetratricopeptide repeat domain"/>
    <property type="match status" value="1"/>
</dbReference>
<dbReference type="SUPFAM" id="SSF48452">
    <property type="entry name" value="TPR-like"/>
    <property type="match status" value="1"/>
</dbReference>
<dbReference type="SMART" id="SM00028">
    <property type="entry name" value="TPR"/>
    <property type="match status" value="3"/>
</dbReference>
<evidence type="ECO:0000256" key="1">
    <source>
        <dbReference type="PROSITE-ProRule" id="PRU00339"/>
    </source>
</evidence>
<dbReference type="InterPro" id="IPR029044">
    <property type="entry name" value="Nucleotide-diphossugar_trans"/>
</dbReference>
<name>A0ABR8PNU8_9CLOT</name>
<evidence type="ECO:0000313" key="3">
    <source>
        <dbReference type="EMBL" id="MBD7909852.1"/>
    </source>
</evidence>
<dbReference type="PANTHER" id="PTHR43630:SF2">
    <property type="entry name" value="GLYCOSYLTRANSFERASE"/>
    <property type="match status" value="1"/>
</dbReference>
<dbReference type="Gene3D" id="3.90.550.10">
    <property type="entry name" value="Spore Coat Polysaccharide Biosynthesis Protein SpsA, Chain A"/>
    <property type="match status" value="1"/>
</dbReference>
<dbReference type="InterPro" id="IPR001173">
    <property type="entry name" value="Glyco_trans_2-like"/>
</dbReference>
<feature type="domain" description="Glycosyltransferase 2-like" evidence="2">
    <location>
        <begin position="3"/>
        <end position="85"/>
    </location>
</feature>
<comment type="caution">
    <text evidence="3">The sequence shown here is derived from an EMBL/GenBank/DDBJ whole genome shotgun (WGS) entry which is preliminary data.</text>
</comment>
<organism evidence="3 4">
    <name type="scientific">Clostridium cibarium</name>
    <dbReference type="NCBI Taxonomy" id="2762247"/>
    <lineage>
        <taxon>Bacteria</taxon>
        <taxon>Bacillati</taxon>
        <taxon>Bacillota</taxon>
        <taxon>Clostridia</taxon>
        <taxon>Eubacteriales</taxon>
        <taxon>Clostridiaceae</taxon>
        <taxon>Clostridium</taxon>
    </lineage>
</organism>
<keyword evidence="4" id="KW-1185">Reference proteome</keyword>
<dbReference type="PROSITE" id="PS50005">
    <property type="entry name" value="TPR"/>
    <property type="match status" value="2"/>
</dbReference>
<reference evidence="3 4" key="1">
    <citation type="submission" date="2020-08" db="EMBL/GenBank/DDBJ databases">
        <title>A Genomic Blueprint of the Chicken Gut Microbiome.</title>
        <authorList>
            <person name="Gilroy R."/>
            <person name="Ravi A."/>
            <person name="Getino M."/>
            <person name="Pursley I."/>
            <person name="Horton D.L."/>
            <person name="Alikhan N.-F."/>
            <person name="Baker D."/>
            <person name="Gharbi K."/>
            <person name="Hall N."/>
            <person name="Watson M."/>
            <person name="Adriaenssens E.M."/>
            <person name="Foster-Nyarko E."/>
            <person name="Jarju S."/>
            <person name="Secka A."/>
            <person name="Antonio M."/>
            <person name="Oren A."/>
            <person name="Chaudhuri R."/>
            <person name="La Ragione R.M."/>
            <person name="Hildebrand F."/>
            <person name="Pallen M.J."/>
        </authorList>
    </citation>
    <scope>NUCLEOTIDE SEQUENCE [LARGE SCALE GENOMIC DNA]</scope>
    <source>
        <strain evidence="3 4">Sa3CVN1</strain>
    </source>
</reference>
<dbReference type="Pfam" id="PF13181">
    <property type="entry name" value="TPR_8"/>
    <property type="match status" value="1"/>
</dbReference>
<gene>
    <name evidence="3" type="ORF">H9661_00660</name>
</gene>
<sequence>MISVCMIVKNEAVILEETLKSINKYGYEIVIVDTGSTDNTKEIAYKYTDKVFNYKWDNNFSNARNFSISNASNEFVLIVDSDEVVINLDTALLDSLIKNNREKIGRLLIKNEFTQKGVKCESRERISRLFSKKYYMFRGSIHEQIVPIENVKVEKYDIPVEVNHFGYRKDEILRKGKIKRNISMLTSELEEKGEDPYILYQLGKSFYTEESYIDASQYFEKALYFDLNLELEYVQDMVESYGYSLINSEQYEESMKLLNIYNEFSNSADFVFLVGLIYMNNGMFREAIDEFEKAMRKTKAKMIGSNSFLANYNIGVILECLGDVKEASKHYRMCDQYEPAQKRLSILDKK</sequence>
<feature type="repeat" description="TPR" evidence="1">
    <location>
        <begin position="196"/>
        <end position="229"/>
    </location>
</feature>
<accession>A0ABR8PNU8</accession>
<protein>
    <submittedName>
        <fullName evidence="3">Glycosyltransferase</fullName>
    </submittedName>
</protein>
<feature type="repeat" description="TPR" evidence="1">
    <location>
        <begin position="268"/>
        <end position="301"/>
    </location>
</feature>
<evidence type="ECO:0000259" key="2">
    <source>
        <dbReference type="Pfam" id="PF00535"/>
    </source>
</evidence>
<dbReference type="Proteomes" id="UP000627781">
    <property type="component" value="Unassembled WGS sequence"/>
</dbReference>
<dbReference type="SUPFAM" id="SSF53448">
    <property type="entry name" value="Nucleotide-diphospho-sugar transferases"/>
    <property type="match status" value="1"/>
</dbReference>
<dbReference type="Pfam" id="PF00535">
    <property type="entry name" value="Glycos_transf_2"/>
    <property type="match status" value="1"/>
</dbReference>
<keyword evidence="1" id="KW-0802">TPR repeat</keyword>
<dbReference type="InterPro" id="IPR019734">
    <property type="entry name" value="TPR_rpt"/>
</dbReference>
<dbReference type="EMBL" id="JACSRA010000001">
    <property type="protein sequence ID" value="MBD7909852.1"/>
    <property type="molecule type" value="Genomic_DNA"/>
</dbReference>
<dbReference type="PANTHER" id="PTHR43630">
    <property type="entry name" value="POLY-BETA-1,6-N-ACETYL-D-GLUCOSAMINE SYNTHASE"/>
    <property type="match status" value="1"/>
</dbReference>
<dbReference type="InterPro" id="IPR011990">
    <property type="entry name" value="TPR-like_helical_dom_sf"/>
</dbReference>
<dbReference type="RefSeq" id="WP_191767455.1">
    <property type="nucleotide sequence ID" value="NZ_JACSRA010000001.1"/>
</dbReference>